<gene>
    <name evidence="1" type="ORF">Tci_011636</name>
</gene>
<protein>
    <submittedName>
        <fullName evidence="1">Uncharacterized protein</fullName>
    </submittedName>
</protein>
<organism evidence="1">
    <name type="scientific">Tanacetum cinerariifolium</name>
    <name type="common">Dalmatian daisy</name>
    <name type="synonym">Chrysanthemum cinerariifolium</name>
    <dbReference type="NCBI Taxonomy" id="118510"/>
    <lineage>
        <taxon>Eukaryota</taxon>
        <taxon>Viridiplantae</taxon>
        <taxon>Streptophyta</taxon>
        <taxon>Embryophyta</taxon>
        <taxon>Tracheophyta</taxon>
        <taxon>Spermatophyta</taxon>
        <taxon>Magnoliopsida</taxon>
        <taxon>eudicotyledons</taxon>
        <taxon>Gunneridae</taxon>
        <taxon>Pentapetalae</taxon>
        <taxon>asterids</taxon>
        <taxon>campanulids</taxon>
        <taxon>Asterales</taxon>
        <taxon>Asteraceae</taxon>
        <taxon>Asteroideae</taxon>
        <taxon>Anthemideae</taxon>
        <taxon>Anthemidinae</taxon>
        <taxon>Tanacetum</taxon>
    </lineage>
</organism>
<proteinExistence type="predicted"/>
<evidence type="ECO:0000313" key="1">
    <source>
        <dbReference type="EMBL" id="GEU39658.1"/>
    </source>
</evidence>
<accession>A0A6L2JRF7</accession>
<dbReference type="AlphaFoldDB" id="A0A6L2JRF7"/>
<comment type="caution">
    <text evidence="1">The sequence shown here is derived from an EMBL/GenBank/DDBJ whole genome shotgun (WGS) entry which is preliminary data.</text>
</comment>
<sequence>MEVTMLELIEVCRQKEFYCMHNDVDDLIESALNSKLLLINLRSQHLDKKKQEAKNLVEPPTKHGTRIAKSLQNFRVKKSSISLNNRYQIYSVNAIAPILLTEEPEYSLSMGYEHLSTTLETESDEVIKSSVDKLVPIPSEYEVTSDDESECDVPVCKDSSTFDVLKDHSEILSDFNNDDISSDGDAFEDIEYIEASLLESEHVSLKEENDVYQEEKEFDLQDILQIQDVVLRKKLLSINRLITDIEFLNDNPTPDHVLKSSASFPIFEKSDNSLSYSDNSLPEFETFSDQMEETNNSLSEYDSFCFEIEPDLEKLTSVVMKDISDDSTNDPLLEEVDLFLASDNSITPGIENFDYDSKGKYIFLKNYWRIDCSRNNNIDELNEDECFDLGGEIDVFANIEDEDYFPFIFFIRNFLLYLIYPEVSPLLLSTRSEDTIFDPGIST</sequence>
<dbReference type="EMBL" id="BKCJ010001203">
    <property type="protein sequence ID" value="GEU39658.1"/>
    <property type="molecule type" value="Genomic_DNA"/>
</dbReference>
<reference evidence="1" key="1">
    <citation type="journal article" date="2019" name="Sci. Rep.">
        <title>Draft genome of Tanacetum cinerariifolium, the natural source of mosquito coil.</title>
        <authorList>
            <person name="Yamashiro T."/>
            <person name="Shiraishi A."/>
            <person name="Satake H."/>
            <person name="Nakayama K."/>
        </authorList>
    </citation>
    <scope>NUCLEOTIDE SEQUENCE</scope>
</reference>
<name>A0A6L2JRF7_TANCI</name>